<sequence length="180" mass="19414">MDTAINRGHAAIAGATVYYLHAAPTVTADLKNELTVLQSFLAAWNANEGDNPAEEPEGFRKTPELPSGTKAPPPATKLVVTSSNHKSTHKSSAQQAKHLSVYLFDDEGWNGKDGEDGKDTPRKYGAVVHVFANNEDPSQGYKDYLMFSKKLQKINSAVIKQQLADAEARNFGTLGQGSLA</sequence>
<evidence type="ECO:0000313" key="2">
    <source>
        <dbReference type="EMBL" id="KAL0565055.1"/>
    </source>
</evidence>
<feature type="region of interest" description="Disordered" evidence="1">
    <location>
        <begin position="48"/>
        <end position="95"/>
    </location>
</feature>
<evidence type="ECO:0000256" key="1">
    <source>
        <dbReference type="SAM" id="MobiDB-lite"/>
    </source>
</evidence>
<keyword evidence="3" id="KW-1185">Reference proteome</keyword>
<dbReference type="EMBL" id="JBAHYK010002446">
    <property type="protein sequence ID" value="KAL0565055.1"/>
    <property type="molecule type" value="Genomic_DNA"/>
</dbReference>
<gene>
    <name evidence="2" type="ORF">V5O48_016980</name>
</gene>
<proteinExistence type="predicted"/>
<evidence type="ECO:0000313" key="3">
    <source>
        <dbReference type="Proteomes" id="UP001465976"/>
    </source>
</evidence>
<protein>
    <submittedName>
        <fullName evidence="2">Uncharacterized protein</fullName>
    </submittedName>
</protein>
<accession>A0ABR3EQA2</accession>
<dbReference type="Proteomes" id="UP001465976">
    <property type="component" value="Unassembled WGS sequence"/>
</dbReference>
<name>A0ABR3EQA2_9AGAR</name>
<organism evidence="2 3">
    <name type="scientific">Marasmius crinis-equi</name>
    <dbReference type="NCBI Taxonomy" id="585013"/>
    <lineage>
        <taxon>Eukaryota</taxon>
        <taxon>Fungi</taxon>
        <taxon>Dikarya</taxon>
        <taxon>Basidiomycota</taxon>
        <taxon>Agaricomycotina</taxon>
        <taxon>Agaricomycetes</taxon>
        <taxon>Agaricomycetidae</taxon>
        <taxon>Agaricales</taxon>
        <taxon>Marasmiineae</taxon>
        <taxon>Marasmiaceae</taxon>
        <taxon>Marasmius</taxon>
    </lineage>
</organism>
<reference evidence="2 3" key="1">
    <citation type="submission" date="2024-02" db="EMBL/GenBank/DDBJ databases">
        <title>A draft genome for the cacao thread blight pathogen Marasmius crinis-equi.</title>
        <authorList>
            <person name="Cohen S.P."/>
            <person name="Baruah I.K."/>
            <person name="Amoako-Attah I."/>
            <person name="Bukari Y."/>
            <person name="Meinhardt L.W."/>
            <person name="Bailey B.A."/>
        </authorList>
    </citation>
    <scope>NUCLEOTIDE SEQUENCE [LARGE SCALE GENOMIC DNA]</scope>
    <source>
        <strain evidence="2 3">GH-76</strain>
    </source>
</reference>
<comment type="caution">
    <text evidence="2">The sequence shown here is derived from an EMBL/GenBank/DDBJ whole genome shotgun (WGS) entry which is preliminary data.</text>
</comment>